<evidence type="ECO:0000313" key="2">
    <source>
        <dbReference type="EMBL" id="JAV53982.1"/>
    </source>
</evidence>
<dbReference type="GO" id="GO:0016020">
    <property type="term" value="C:membrane"/>
    <property type="evidence" value="ECO:0007669"/>
    <property type="project" value="TreeGrafter"/>
</dbReference>
<dbReference type="PROSITE" id="PS50191">
    <property type="entry name" value="CRAL_TRIO"/>
    <property type="match status" value="1"/>
</dbReference>
<dbReference type="Pfam" id="PF00650">
    <property type="entry name" value="CRAL_TRIO"/>
    <property type="match status" value="1"/>
</dbReference>
<dbReference type="PANTHER" id="PTHR10174:SF213">
    <property type="entry name" value="CRAL-TRIO DOMAIN-CONTAINING PROTEIN"/>
    <property type="match status" value="1"/>
</dbReference>
<sequence length="299" mass="34495">MAPKLADVAGEYQKNKELREEDMKALREWMEKQPHLPKISDLQLILFLQSCYFSMEQTKTTIDTFYTIKALCPEFFAGRDPNSAKFQEDVKVGAYLPLPKYTPEGYRVIFCRIIDSDVSKYNFNDQIRSFDMTLMLWMVQGGTSEGLVIIMDMNGMTLGHMTKINIMGMKKFFMYLQEALPVRLKGLHFINVVPFIDKLMALMKPFMKKELIDMLYLHTETLDSLFPHVPQEILPSDYNGKAGTVSELYERSKKNMSESAEYFLTDEKEIADESKRVGKPKNASDIFGVEGSFKKLDLD</sequence>
<dbReference type="Gene3D" id="1.20.5.1200">
    <property type="entry name" value="Alpha-tocopherol transfer"/>
    <property type="match status" value="1"/>
</dbReference>
<dbReference type="SUPFAM" id="SSF52087">
    <property type="entry name" value="CRAL/TRIO domain"/>
    <property type="match status" value="1"/>
</dbReference>
<dbReference type="AlphaFoldDB" id="A0A1Y1JXE4"/>
<evidence type="ECO:0000259" key="1">
    <source>
        <dbReference type="PROSITE" id="PS50191"/>
    </source>
</evidence>
<proteinExistence type="predicted"/>
<dbReference type="GO" id="GO:1902936">
    <property type="term" value="F:phosphatidylinositol bisphosphate binding"/>
    <property type="evidence" value="ECO:0007669"/>
    <property type="project" value="TreeGrafter"/>
</dbReference>
<dbReference type="Gene3D" id="3.40.525.10">
    <property type="entry name" value="CRAL-TRIO lipid binding domain"/>
    <property type="match status" value="1"/>
</dbReference>
<protein>
    <recommendedName>
        <fullName evidence="1">CRAL-TRIO domain-containing protein</fullName>
    </recommendedName>
</protein>
<dbReference type="EMBL" id="GEZM01098136">
    <property type="protein sequence ID" value="JAV53982.1"/>
    <property type="molecule type" value="Transcribed_RNA"/>
</dbReference>
<dbReference type="SUPFAM" id="SSF46938">
    <property type="entry name" value="CRAL/TRIO N-terminal domain"/>
    <property type="match status" value="1"/>
</dbReference>
<name>A0A1Y1JXE4_PHOPY</name>
<dbReference type="RefSeq" id="XP_031331017.1">
    <property type="nucleotide sequence ID" value="XM_031475157.1"/>
</dbReference>
<accession>A0A1Y1JXE4</accession>
<reference evidence="2" key="1">
    <citation type="journal article" date="2016" name="Sci. Rep.">
        <title>Molecular characterization of firefly nuptial gifts: a multi-omics approach sheds light on postcopulatory sexual selection.</title>
        <authorList>
            <person name="Al-Wathiqui N."/>
            <person name="Fallon T.R."/>
            <person name="South A."/>
            <person name="Weng J.K."/>
            <person name="Lewis S.M."/>
        </authorList>
    </citation>
    <scope>NUCLEOTIDE SEQUENCE</scope>
</reference>
<dbReference type="GeneID" id="116161708"/>
<feature type="domain" description="CRAL-TRIO" evidence="1">
    <location>
        <begin position="83"/>
        <end position="246"/>
    </location>
</feature>
<dbReference type="InterPro" id="IPR036273">
    <property type="entry name" value="CRAL/TRIO_N_dom_sf"/>
</dbReference>
<dbReference type="InterPro" id="IPR001251">
    <property type="entry name" value="CRAL-TRIO_dom"/>
</dbReference>
<dbReference type="PRINTS" id="PR00180">
    <property type="entry name" value="CRETINALDHBP"/>
</dbReference>
<organism evidence="2">
    <name type="scientific">Photinus pyralis</name>
    <name type="common">Common eastern firefly</name>
    <name type="synonym">Lampyris pyralis</name>
    <dbReference type="NCBI Taxonomy" id="7054"/>
    <lineage>
        <taxon>Eukaryota</taxon>
        <taxon>Metazoa</taxon>
        <taxon>Ecdysozoa</taxon>
        <taxon>Arthropoda</taxon>
        <taxon>Hexapoda</taxon>
        <taxon>Insecta</taxon>
        <taxon>Pterygota</taxon>
        <taxon>Neoptera</taxon>
        <taxon>Endopterygota</taxon>
        <taxon>Coleoptera</taxon>
        <taxon>Polyphaga</taxon>
        <taxon>Elateriformia</taxon>
        <taxon>Elateroidea</taxon>
        <taxon>Lampyridae</taxon>
        <taxon>Lampyrinae</taxon>
        <taxon>Photinus</taxon>
    </lineage>
</organism>
<dbReference type="CDD" id="cd00170">
    <property type="entry name" value="SEC14"/>
    <property type="match status" value="1"/>
</dbReference>
<dbReference type="KEGG" id="ppyr:116161708"/>
<dbReference type="SMART" id="SM00516">
    <property type="entry name" value="SEC14"/>
    <property type="match status" value="1"/>
</dbReference>
<dbReference type="PANTHER" id="PTHR10174">
    <property type="entry name" value="ALPHA-TOCOPHEROL TRANSFER PROTEIN-RELATED"/>
    <property type="match status" value="1"/>
</dbReference>
<dbReference type="InterPro" id="IPR036865">
    <property type="entry name" value="CRAL-TRIO_dom_sf"/>
</dbReference>